<dbReference type="STRING" id="196109.A0A136JHY5"/>
<keyword evidence="3" id="KW-1185">Reference proteome</keyword>
<feature type="compositionally biased region" description="Low complexity" evidence="1">
    <location>
        <begin position="43"/>
        <end position="52"/>
    </location>
</feature>
<dbReference type="AlphaFoldDB" id="A0A136JHY5"/>
<evidence type="ECO:0000313" key="3">
    <source>
        <dbReference type="Proteomes" id="UP000070501"/>
    </source>
</evidence>
<feature type="compositionally biased region" description="Low complexity" evidence="1">
    <location>
        <begin position="133"/>
        <end position="144"/>
    </location>
</feature>
<proteinExistence type="predicted"/>
<protein>
    <submittedName>
        <fullName evidence="2">Uncharacterized protein</fullName>
    </submittedName>
</protein>
<dbReference type="OrthoDB" id="5232891at2759"/>
<organism evidence="2 3">
    <name type="scientific">Microdochium bolleyi</name>
    <dbReference type="NCBI Taxonomy" id="196109"/>
    <lineage>
        <taxon>Eukaryota</taxon>
        <taxon>Fungi</taxon>
        <taxon>Dikarya</taxon>
        <taxon>Ascomycota</taxon>
        <taxon>Pezizomycotina</taxon>
        <taxon>Sordariomycetes</taxon>
        <taxon>Xylariomycetidae</taxon>
        <taxon>Xylariales</taxon>
        <taxon>Microdochiaceae</taxon>
        <taxon>Microdochium</taxon>
    </lineage>
</organism>
<feature type="region of interest" description="Disordered" evidence="1">
    <location>
        <begin position="245"/>
        <end position="289"/>
    </location>
</feature>
<feature type="compositionally biased region" description="Polar residues" evidence="1">
    <location>
        <begin position="20"/>
        <end position="29"/>
    </location>
</feature>
<dbReference type="InParanoid" id="A0A136JHY5"/>
<dbReference type="EMBL" id="KQ964245">
    <property type="protein sequence ID" value="KXJ96763.1"/>
    <property type="molecule type" value="Genomic_DNA"/>
</dbReference>
<accession>A0A136JHY5</accession>
<name>A0A136JHY5_9PEZI</name>
<feature type="region of interest" description="Disordered" evidence="1">
    <location>
        <begin position="133"/>
        <end position="157"/>
    </location>
</feature>
<evidence type="ECO:0000313" key="2">
    <source>
        <dbReference type="EMBL" id="KXJ96763.1"/>
    </source>
</evidence>
<gene>
    <name evidence="2" type="ORF">Micbo1qcDRAFT_155395</name>
</gene>
<reference evidence="3" key="1">
    <citation type="submission" date="2016-02" db="EMBL/GenBank/DDBJ databases">
        <title>Draft genome sequence of Microdochium bolleyi, a fungal endophyte of beachgrass.</title>
        <authorList>
            <consortium name="DOE Joint Genome Institute"/>
            <person name="David A.S."/>
            <person name="May G."/>
            <person name="Haridas S."/>
            <person name="Lim J."/>
            <person name="Wang M."/>
            <person name="Labutti K."/>
            <person name="Lipzen A."/>
            <person name="Barry K."/>
            <person name="Grigoriev I.V."/>
        </authorList>
    </citation>
    <scope>NUCLEOTIDE SEQUENCE [LARGE SCALE GENOMIC DNA]</scope>
    <source>
        <strain evidence="3">J235TASD1</strain>
    </source>
</reference>
<dbReference type="Proteomes" id="UP000070501">
    <property type="component" value="Unassembled WGS sequence"/>
</dbReference>
<feature type="region of interest" description="Disordered" evidence="1">
    <location>
        <begin position="1"/>
        <end position="52"/>
    </location>
</feature>
<sequence>MNAKPERNKLRRKLQKVNRDVSTASSRATTPDVRTAPPTPALSSGSSTNSNVVVPQPAKYDPVLSIACEVNNPLQDQHVYRGRATSEPRDTSRIRRFGSLRGRRDELAHIAESAKERNETPVKTIPEFAHLSNTSRTSVNSSSRPGEATRISAHKQTYSTSAVPIRERRYAKTPVRSIEQLEGASVRDPITANKVSSVDLIAESYRLLIDSDRSLLRTPALERTLPLRRGSETTIPDVRETVLVAARSDDDSDSDYDEPTTPRPGHYAHGFSLPRRSPRQADSPLSETGTLVGPEELAIYFKPSFSPGSTPVVHDFVQQGEPLLPAPSPALSMDGNPGLSICLDLLSRELLSAAAGSPMRPGSETSALQIQAMIEAYENLRDQAAHLGLREGPAAAARDMFDTWIQALRAVQAKISIRELPARAYERRRPGVPVVGGAAELE</sequence>
<evidence type="ECO:0000256" key="1">
    <source>
        <dbReference type="SAM" id="MobiDB-lite"/>
    </source>
</evidence>